<accession>A0A3S3QME2</accession>
<evidence type="ECO:0000313" key="2">
    <source>
        <dbReference type="EMBL" id="RWR86707.1"/>
    </source>
</evidence>
<reference evidence="2 3" key="1">
    <citation type="journal article" date="2019" name="Nat. Plants">
        <title>Stout camphor tree genome fills gaps in understanding of flowering plant genome evolution.</title>
        <authorList>
            <person name="Chaw S.M."/>
            <person name="Liu Y.C."/>
            <person name="Wu Y.W."/>
            <person name="Wang H.Y."/>
            <person name="Lin C.I."/>
            <person name="Wu C.S."/>
            <person name="Ke H.M."/>
            <person name="Chang L.Y."/>
            <person name="Hsu C.Y."/>
            <person name="Yang H.T."/>
            <person name="Sudianto E."/>
            <person name="Hsu M.H."/>
            <person name="Wu K.P."/>
            <person name="Wang L.N."/>
            <person name="Leebens-Mack J.H."/>
            <person name="Tsai I.J."/>
        </authorList>
    </citation>
    <scope>NUCLEOTIDE SEQUENCE [LARGE SCALE GENOMIC DNA]</scope>
    <source>
        <strain evidence="3">cv. Chaw 1501</strain>
        <tissue evidence="2">Young leaves</tissue>
    </source>
</reference>
<dbReference type="STRING" id="337451.A0A3S3QME2"/>
<proteinExistence type="predicted"/>
<organism evidence="2 3">
    <name type="scientific">Cinnamomum micranthum f. kanehirae</name>
    <dbReference type="NCBI Taxonomy" id="337451"/>
    <lineage>
        <taxon>Eukaryota</taxon>
        <taxon>Viridiplantae</taxon>
        <taxon>Streptophyta</taxon>
        <taxon>Embryophyta</taxon>
        <taxon>Tracheophyta</taxon>
        <taxon>Spermatophyta</taxon>
        <taxon>Magnoliopsida</taxon>
        <taxon>Magnoliidae</taxon>
        <taxon>Laurales</taxon>
        <taxon>Lauraceae</taxon>
        <taxon>Cinnamomum</taxon>
    </lineage>
</organism>
<protein>
    <recommendedName>
        <fullName evidence="4">O-fucosyltransferase family protein</fullName>
    </recommendedName>
</protein>
<sequence>MNLFNSERNRWKKKTPRFPFLLLLLFSIFFFFFFFLFYTKTPKSLQPQKQELEMKSPQCSRNRDTQNLIPKGERFLWYAPHSGFSNQLSELKNAIVIASILNRTLIIPPVLDHHSVALGSCPKFRVSSPTELRVSVWDHIIQLIQTRRYVSMADIVDLSSVLSSSLVRTIDFRVLASLWCGLNMDLACFGSLCCAISELGSMSGDFKQCRSLLSGPTSNIGQCTYAVEEDCRTTVWTYQQNNEELLDSFQPDEQLKRKKKLSYVRRRRDVYKAFGRGSRAETATVLAFGSLFTAPYKGSELYIDIHEAPRDPQIQSLLQKIEFLPFVPEIMDAGKEFAVNRIKVPFLCAQLRLLDGQFKNHWKDTFLALKQKIHSLQEVDNRKENEPIDIFIMTDLPSSNWSETYLGELARDSSAYKLHYLQEGDELVVRTAQKVMAAEHGLRSGFLPRVLDGKSKKSCRSVVLPDILLYIEEAICNCASLGFVGTVGSTIAQSIELMRKNYLCFNPS</sequence>
<keyword evidence="1" id="KW-1133">Transmembrane helix</keyword>
<evidence type="ECO:0008006" key="4">
    <source>
        <dbReference type="Google" id="ProtNLM"/>
    </source>
</evidence>
<feature type="transmembrane region" description="Helical" evidence="1">
    <location>
        <begin position="20"/>
        <end position="38"/>
    </location>
</feature>
<gene>
    <name evidence="2" type="ORF">CKAN_01561800</name>
</gene>
<dbReference type="Proteomes" id="UP000283530">
    <property type="component" value="Unassembled WGS sequence"/>
</dbReference>
<dbReference type="AlphaFoldDB" id="A0A3S3QME2"/>
<keyword evidence="3" id="KW-1185">Reference proteome</keyword>
<evidence type="ECO:0000256" key="1">
    <source>
        <dbReference type="SAM" id="Phobius"/>
    </source>
</evidence>
<comment type="caution">
    <text evidence="2">The sequence shown here is derived from an EMBL/GenBank/DDBJ whole genome shotgun (WGS) entry which is preliminary data.</text>
</comment>
<dbReference type="EMBL" id="QPKB01000006">
    <property type="protein sequence ID" value="RWR86707.1"/>
    <property type="molecule type" value="Genomic_DNA"/>
</dbReference>
<keyword evidence="1" id="KW-0472">Membrane</keyword>
<dbReference type="OrthoDB" id="1882547at2759"/>
<dbReference type="PANTHER" id="PTHR36050">
    <property type="entry name" value="O-FUCOSYLTRANSFERASE 30"/>
    <property type="match status" value="1"/>
</dbReference>
<evidence type="ECO:0000313" key="3">
    <source>
        <dbReference type="Proteomes" id="UP000283530"/>
    </source>
</evidence>
<dbReference type="PANTHER" id="PTHR36050:SF1">
    <property type="entry name" value="O-FUCOSYLTRANSFERASE 30"/>
    <property type="match status" value="1"/>
</dbReference>
<keyword evidence="1" id="KW-0812">Transmembrane</keyword>
<name>A0A3S3QME2_9MAGN</name>